<name>A0A2D0AMB3_9SPHN</name>
<evidence type="ECO:0000313" key="3">
    <source>
        <dbReference type="Proteomes" id="UP000197097"/>
    </source>
</evidence>
<comment type="caution">
    <text evidence="2">The sequence shown here is derived from an EMBL/GenBank/DDBJ whole genome shotgun (WGS) entry which is preliminary data.</text>
</comment>
<evidence type="ECO:0000313" key="2">
    <source>
        <dbReference type="EMBL" id="OWQ90203.1"/>
    </source>
</evidence>
<dbReference type="EMBL" id="NISJ01000023">
    <property type="protein sequence ID" value="OWQ90203.1"/>
    <property type="molecule type" value="Genomic_DNA"/>
</dbReference>
<keyword evidence="1" id="KW-0732">Signal</keyword>
<dbReference type="SUPFAM" id="SSF48695">
    <property type="entry name" value="Multiheme cytochromes"/>
    <property type="match status" value="1"/>
</dbReference>
<dbReference type="Gene3D" id="3.90.10.10">
    <property type="entry name" value="Cytochrome C3"/>
    <property type="match status" value="2"/>
</dbReference>
<dbReference type="OrthoDB" id="7387371at2"/>
<accession>A0A2D0AMB3</accession>
<evidence type="ECO:0000256" key="1">
    <source>
        <dbReference type="ARBA" id="ARBA00022729"/>
    </source>
</evidence>
<dbReference type="PANTHER" id="PTHR35038:SF8">
    <property type="entry name" value="C-TYPE POLYHEME CYTOCHROME OMCC"/>
    <property type="match status" value="1"/>
</dbReference>
<dbReference type="AlphaFoldDB" id="A0A2D0AMB3"/>
<protein>
    <submittedName>
        <fullName evidence="2">Cytochrome c family protein</fullName>
    </submittedName>
</protein>
<keyword evidence="3" id="KW-1185">Reference proteome</keyword>
<organism evidence="2 3">
    <name type="scientific">Sphingopyxis witflariensis</name>
    <dbReference type="NCBI Taxonomy" id="173675"/>
    <lineage>
        <taxon>Bacteria</taxon>
        <taxon>Pseudomonadati</taxon>
        <taxon>Pseudomonadota</taxon>
        <taxon>Alphaproteobacteria</taxon>
        <taxon>Sphingomonadales</taxon>
        <taxon>Sphingomonadaceae</taxon>
        <taxon>Sphingopyxis</taxon>
    </lineage>
</organism>
<dbReference type="PANTHER" id="PTHR35038">
    <property type="entry name" value="DISSIMILATORY SULFITE REDUCTASE SIRA"/>
    <property type="match status" value="1"/>
</dbReference>
<dbReference type="Proteomes" id="UP000197097">
    <property type="component" value="Unassembled WGS sequence"/>
</dbReference>
<reference evidence="2 3" key="1">
    <citation type="journal article" date="2002" name="Int. J. Syst. Evol. Microbiol.">
        <title>Sphingopyxis witflariensis sp. nov., isolated from activated sludge.</title>
        <authorList>
            <person name="Kampfer P."/>
            <person name="Witzenberger R."/>
            <person name="Denner E.B."/>
            <person name="Busse H.J."/>
            <person name="Neef A."/>
        </authorList>
    </citation>
    <scope>NUCLEOTIDE SEQUENCE [LARGE SCALE GENOMIC DNA]</scope>
    <source>
        <strain evidence="2 3">DSM 14551</strain>
    </source>
</reference>
<sequence>MKRSTILFVVFAAAALLVGVVVPYLVHRSGSSAVPGWEGLVDPGPISKAHQFIAGSCVSCHTPHVGVDPQKCIACHATTSFGDKQSTRFHVDAKRCASCHVEHDGGVSLSRMDHDALTLAKFWKVPAHAAFRATAKGPPLKAGGMPLPTHPTINGDLARLDCASCHSNRDPHQGLFGSQCSSCHALTTWRISEFRHPATRSTECSQCHLPPPSHNMMHFEMVSQRVAGKRARVEQCYACHTTDAWNNIKGVGWYVHH</sequence>
<dbReference type="InterPro" id="IPR036280">
    <property type="entry name" value="Multihaem_cyt_sf"/>
</dbReference>
<dbReference type="InterPro" id="IPR051829">
    <property type="entry name" value="Multiheme_Cytochr_ET"/>
</dbReference>
<dbReference type="RefSeq" id="WP_088474563.1">
    <property type="nucleotide sequence ID" value="NZ_NISJ01000023.1"/>
</dbReference>
<gene>
    <name evidence="2" type="ORF">CDQ91_20485</name>
</gene>
<proteinExistence type="predicted"/>